<protein>
    <submittedName>
        <fullName evidence="6">Choice-of-anchor D domain-containing protein</fullName>
    </submittedName>
</protein>
<feature type="domain" description="Calx-beta" evidence="5">
    <location>
        <begin position="204"/>
        <end position="302"/>
    </location>
</feature>
<evidence type="ECO:0000313" key="6">
    <source>
        <dbReference type="EMBL" id="QHI72840.1"/>
    </source>
</evidence>
<keyword evidence="4" id="KW-0406">Ion transport</keyword>
<name>A0A6P1MDW3_9FIRM</name>
<evidence type="ECO:0000313" key="7">
    <source>
        <dbReference type="Proteomes" id="UP000463883"/>
    </source>
</evidence>
<dbReference type="GO" id="GO:0016020">
    <property type="term" value="C:membrane"/>
    <property type="evidence" value="ECO:0007669"/>
    <property type="project" value="InterPro"/>
</dbReference>
<dbReference type="RefSeq" id="WP_162362607.1">
    <property type="nucleotide sequence ID" value="NZ_CP047591.1"/>
</dbReference>
<dbReference type="InterPro" id="IPR051171">
    <property type="entry name" value="CaCA"/>
</dbReference>
<keyword evidence="2" id="KW-0677">Repeat</keyword>
<dbReference type="EMBL" id="CP047591">
    <property type="protein sequence ID" value="QHI72840.1"/>
    <property type="molecule type" value="Genomic_DNA"/>
</dbReference>
<evidence type="ECO:0000256" key="3">
    <source>
        <dbReference type="ARBA" id="ARBA00022837"/>
    </source>
</evidence>
<sequence>MEKTTHRYLVLFATSFFFIFIGAFFNPVLAETPADQNFDSFGETATTGSQIVGDLIFSCNGSGLITITNVQNYRNVLSFGEKSVPGLSGYMIVDDALGWPDTYTTEFKFKAESAFNLNSLYLWTMGPDTGVSIIGYKEGVDGETKAAFVDMKEDCDCGGQTKYTNNLSTIYDDTFQEYGGLISFGSSWDDIDTVVIKNSTGCTLGIDSIDFSNVVDISIGDQVVDEAANNASFTVSLSHAYSSDITVDYTTADNTAKTADGDYDSTSGTVTIPAGSTSAAITVPIKDDSAYENNESFYVKLSNPSIGGFTKNQAECTINDNDKPVIKVSGNHAQISNNDSIPSNVDNTDFGVAFVSSGGITREFTVANTGHLPLSLTDSISIKTPTNAVSSDFTILTPAGITIAPEGTTTFSVKFDPASTGSKTGIVTIPNNDENNNPLVST</sequence>
<dbReference type="Gene3D" id="2.60.40.2030">
    <property type="match status" value="1"/>
</dbReference>
<evidence type="ECO:0000256" key="2">
    <source>
        <dbReference type="ARBA" id="ARBA00022737"/>
    </source>
</evidence>
<dbReference type="Gene3D" id="2.60.40.10">
    <property type="entry name" value="Immunoglobulins"/>
    <property type="match status" value="1"/>
</dbReference>
<reference evidence="6 7" key="1">
    <citation type="submission" date="2020-01" db="EMBL/GenBank/DDBJ databases">
        <title>Genomic analysis of Aminipila sp. CBA3637.</title>
        <authorList>
            <person name="Kim Y.B."/>
            <person name="Roh S.W."/>
        </authorList>
    </citation>
    <scope>NUCLEOTIDE SEQUENCE [LARGE SCALE GENOMIC DNA]</scope>
    <source>
        <strain evidence="6 7">CBA3637</strain>
    </source>
</reference>
<dbReference type="Proteomes" id="UP000463883">
    <property type="component" value="Chromosome"/>
</dbReference>
<organism evidence="6 7">
    <name type="scientific">Aminipila terrae</name>
    <dbReference type="NCBI Taxonomy" id="2697030"/>
    <lineage>
        <taxon>Bacteria</taxon>
        <taxon>Bacillati</taxon>
        <taxon>Bacillota</taxon>
        <taxon>Clostridia</taxon>
        <taxon>Peptostreptococcales</taxon>
        <taxon>Anaerovoracaceae</taxon>
        <taxon>Aminipila</taxon>
    </lineage>
</organism>
<dbReference type="InterPro" id="IPR013783">
    <property type="entry name" value="Ig-like_fold"/>
</dbReference>
<gene>
    <name evidence="6" type="ORF">Ami3637_10870</name>
</gene>
<accession>A0A6P1MDW3</accession>
<evidence type="ECO:0000256" key="1">
    <source>
        <dbReference type="ARBA" id="ARBA00022729"/>
    </source>
</evidence>
<keyword evidence="7" id="KW-1185">Reference proteome</keyword>
<evidence type="ECO:0000259" key="5">
    <source>
        <dbReference type="SMART" id="SM00237"/>
    </source>
</evidence>
<dbReference type="AlphaFoldDB" id="A0A6P1MDW3"/>
<dbReference type="GO" id="GO:0007154">
    <property type="term" value="P:cell communication"/>
    <property type="evidence" value="ECO:0007669"/>
    <property type="project" value="InterPro"/>
</dbReference>
<proteinExistence type="predicted"/>
<dbReference type="NCBIfam" id="NF012200">
    <property type="entry name" value="choice_anch_D"/>
    <property type="match status" value="1"/>
</dbReference>
<dbReference type="Pfam" id="PF03160">
    <property type="entry name" value="Calx-beta"/>
    <property type="match status" value="1"/>
</dbReference>
<keyword evidence="4" id="KW-0813">Transport</keyword>
<dbReference type="PANTHER" id="PTHR11878">
    <property type="entry name" value="SODIUM/CALCIUM EXCHANGER"/>
    <property type="match status" value="1"/>
</dbReference>
<keyword evidence="3" id="KW-0106">Calcium</keyword>
<dbReference type="SUPFAM" id="SSF141072">
    <property type="entry name" value="CalX-like"/>
    <property type="match status" value="1"/>
</dbReference>
<dbReference type="GO" id="GO:0005737">
    <property type="term" value="C:cytoplasm"/>
    <property type="evidence" value="ECO:0007669"/>
    <property type="project" value="UniProtKB-SubCell"/>
</dbReference>
<keyword evidence="1" id="KW-0732">Signal</keyword>
<dbReference type="InterPro" id="IPR003644">
    <property type="entry name" value="Calx_beta"/>
</dbReference>
<dbReference type="GO" id="GO:0030001">
    <property type="term" value="P:metal ion transport"/>
    <property type="evidence" value="ECO:0007669"/>
    <property type="project" value="TreeGrafter"/>
</dbReference>
<dbReference type="SMART" id="SM00237">
    <property type="entry name" value="Calx_beta"/>
    <property type="match status" value="1"/>
</dbReference>
<dbReference type="InterPro" id="IPR038081">
    <property type="entry name" value="CalX-like_sf"/>
</dbReference>
<dbReference type="PANTHER" id="PTHR11878:SF65">
    <property type="entry name" value="NA_CA-EXCHANGE PROTEIN, ISOFORM G"/>
    <property type="match status" value="1"/>
</dbReference>
<evidence type="ECO:0000256" key="4">
    <source>
        <dbReference type="ARBA" id="ARBA00023065"/>
    </source>
</evidence>
<dbReference type="KEGG" id="amic:Ami3637_10870"/>